<feature type="region of interest" description="Disordered" evidence="2">
    <location>
        <begin position="109"/>
        <end position="141"/>
    </location>
</feature>
<sequence length="904" mass="106697">MADSSSDSDHFRQRGGRRGPLRATRTQNHIAEDVTEKIHTLASTLQDTNRNLKHVDQMLGQYREYNNEQAEAITNLKETLEQSIGQLRSQRLSRNSGVRSASLSSLYASDLDGETPEGRHFQPTSPLRDYGETVGTTRRRSRSAVRFMDQGDNLAQVHSLHQSLRDLSSEQVRLQDDLNRELSRRNRTDAETKRRLEDLSDRLNETQRQETVSERVQRRLEEIEREIHSERQLVKSRQDQLGHMSVHLQEALKQQDAKTNEAEMILKSKILKMEGEKSKLEQDLEHSRRKLNQSENSRDALLHQIEDLRSQLLRAEEERLNLQHQITQVAIHQRRLDEQGDDRRNQIVTQWSDQEKKELEKQIWELREKLSHSAVMSEIEELKRCIERKDKEKAQLGMQIEVLTSDLDKRETQQQRMLNQLKEIQNNYKACEDECKAAELQVTELAQQLEESTKEAEKYLSEFRQSEALRLENEKKKEELKLKAQESIRHWKLRCKKLEHEIRKQTELHNQLMEKNTLAELIEEKNLVKAHRRQVEKMKIECDKLSEELTHKEEENAKFRRKCQLMKQELDEKHKRINSEDDHLKRIEEDRLQLHNQLRFLQNEKESILSMIGSEIDAACEVLSRDSVEKFTAVSLTPGVQKDPHRWLAETKTKLRWLCEEVKEREVKEKKLRHHLQQSRERLKQLTLSKETEHQHLIGQIEKQEQLLDQVYQEKKELLEKNLKKEEEIDALQERISALETSTQVALHHLESVPEKLNLLEDFRDFGDSHRQTEITEERYSKYKEIMGSLQQHLNDSKRRLEDFRGRIPRYTGSENGRCMEDLRWTDKKTRADISAIQSTSSNWRTNTGFMSSSMLSNSGCQNAVTELCSPHLSFKEQISKTQPQLKWDSSFSGHLPKVLFRWI</sequence>
<feature type="region of interest" description="Disordered" evidence="2">
    <location>
        <begin position="1"/>
        <end position="29"/>
    </location>
</feature>
<protein>
    <submittedName>
        <fullName evidence="4">Centrosomal protein of 128 kDa isoform X9</fullName>
    </submittedName>
</protein>
<dbReference type="RefSeq" id="XP_072842623.1">
    <property type="nucleotide sequence ID" value="XM_072986522.1"/>
</dbReference>
<feature type="coiled-coil region" evidence="1">
    <location>
        <begin position="379"/>
        <end position="604"/>
    </location>
</feature>
<reference evidence="3" key="1">
    <citation type="submission" date="2025-05" db="UniProtKB">
        <authorList>
            <consortium name="RefSeq"/>
        </authorList>
    </citation>
    <scope>NUCLEOTIDE SEQUENCE [LARGE SCALE GENOMIC DNA]</scope>
</reference>
<evidence type="ECO:0000313" key="3">
    <source>
        <dbReference type="Proteomes" id="UP001652642"/>
    </source>
</evidence>
<gene>
    <name evidence="4" type="primary">CEP128</name>
</gene>
<feature type="coiled-coil region" evidence="1">
    <location>
        <begin position="701"/>
        <end position="742"/>
    </location>
</feature>
<dbReference type="PANTHER" id="PTHR46657:SF1">
    <property type="entry name" value="CENTROSOMAL PROTEIN OF 128 KDA"/>
    <property type="match status" value="1"/>
</dbReference>
<feature type="coiled-coil region" evidence="1">
    <location>
        <begin position="189"/>
        <end position="240"/>
    </location>
</feature>
<keyword evidence="1" id="KW-0175">Coiled coil</keyword>
<keyword evidence="3" id="KW-1185">Reference proteome</keyword>
<evidence type="ECO:0000256" key="1">
    <source>
        <dbReference type="SAM" id="Coils"/>
    </source>
</evidence>
<name>A0ABM5FB41_9SAUR</name>
<evidence type="ECO:0000313" key="4">
    <source>
        <dbReference type="RefSeq" id="XP_072842623.1"/>
    </source>
</evidence>
<feature type="coiled-coil region" evidence="1">
    <location>
        <begin position="62"/>
        <end position="90"/>
    </location>
</feature>
<dbReference type="GeneID" id="110089512"/>
<dbReference type="PANTHER" id="PTHR46657">
    <property type="entry name" value="CENTROSOMAL PROTEIN OF 128 KDA"/>
    <property type="match status" value="1"/>
</dbReference>
<proteinExistence type="predicted"/>
<evidence type="ECO:0000256" key="2">
    <source>
        <dbReference type="SAM" id="MobiDB-lite"/>
    </source>
</evidence>
<organism evidence="3 4">
    <name type="scientific">Pogona vitticeps</name>
    <name type="common">central bearded dragon</name>
    <dbReference type="NCBI Taxonomy" id="103695"/>
    <lineage>
        <taxon>Eukaryota</taxon>
        <taxon>Metazoa</taxon>
        <taxon>Chordata</taxon>
        <taxon>Craniata</taxon>
        <taxon>Vertebrata</taxon>
        <taxon>Euteleostomi</taxon>
        <taxon>Lepidosauria</taxon>
        <taxon>Squamata</taxon>
        <taxon>Bifurcata</taxon>
        <taxon>Unidentata</taxon>
        <taxon>Episquamata</taxon>
        <taxon>Toxicofera</taxon>
        <taxon>Iguania</taxon>
        <taxon>Acrodonta</taxon>
        <taxon>Agamidae</taxon>
        <taxon>Amphibolurinae</taxon>
        <taxon>Pogona</taxon>
    </lineage>
</organism>
<dbReference type="Proteomes" id="UP001652642">
    <property type="component" value="Chromosome 1"/>
</dbReference>
<reference evidence="4" key="2">
    <citation type="submission" date="2025-08" db="UniProtKB">
        <authorList>
            <consortium name="RefSeq"/>
        </authorList>
    </citation>
    <scope>IDENTIFICATION</scope>
</reference>
<dbReference type="InterPro" id="IPR026652">
    <property type="entry name" value="CEP128"/>
</dbReference>
<feature type="coiled-coil region" evidence="1">
    <location>
        <begin position="270"/>
        <end position="325"/>
    </location>
</feature>
<accession>A0ABM5FB41</accession>